<sequence>MTSRLLFSFRFRRVLGGSGLVEICGLQRPTACFTLALLSCQTCCKLADLQCKFEASLMPTKITIWVDKPRIRTRGISLPKPVVLTTQPARL</sequence>
<comment type="caution">
    <text evidence="1">The sequence shown here is derived from an EMBL/GenBank/DDBJ whole genome shotgun (WGS) entry which is preliminary data.</text>
</comment>
<keyword evidence="2" id="KW-1185">Reference proteome</keyword>
<dbReference type="EMBL" id="BGPR01000126">
    <property type="protein sequence ID" value="GBL97003.1"/>
    <property type="molecule type" value="Genomic_DNA"/>
</dbReference>
<organism evidence="1 2">
    <name type="scientific">Araneus ventricosus</name>
    <name type="common">Orbweaver spider</name>
    <name type="synonym">Epeira ventricosa</name>
    <dbReference type="NCBI Taxonomy" id="182803"/>
    <lineage>
        <taxon>Eukaryota</taxon>
        <taxon>Metazoa</taxon>
        <taxon>Ecdysozoa</taxon>
        <taxon>Arthropoda</taxon>
        <taxon>Chelicerata</taxon>
        <taxon>Arachnida</taxon>
        <taxon>Araneae</taxon>
        <taxon>Araneomorphae</taxon>
        <taxon>Entelegynae</taxon>
        <taxon>Araneoidea</taxon>
        <taxon>Araneidae</taxon>
        <taxon>Araneus</taxon>
    </lineage>
</organism>
<name>A0A4Y2BYM1_ARAVE</name>
<proteinExistence type="predicted"/>
<protein>
    <submittedName>
        <fullName evidence="1">Uncharacterized protein</fullName>
    </submittedName>
</protein>
<dbReference type="AlphaFoldDB" id="A0A4Y2BYM1"/>
<evidence type="ECO:0000313" key="1">
    <source>
        <dbReference type="EMBL" id="GBL97003.1"/>
    </source>
</evidence>
<accession>A0A4Y2BYM1</accession>
<evidence type="ECO:0000313" key="2">
    <source>
        <dbReference type="Proteomes" id="UP000499080"/>
    </source>
</evidence>
<dbReference type="Proteomes" id="UP000499080">
    <property type="component" value="Unassembled WGS sequence"/>
</dbReference>
<gene>
    <name evidence="1" type="ORF">AVEN_254061_1</name>
</gene>
<reference evidence="1 2" key="1">
    <citation type="journal article" date="2019" name="Sci. Rep.">
        <title>Orb-weaving spider Araneus ventricosus genome elucidates the spidroin gene catalogue.</title>
        <authorList>
            <person name="Kono N."/>
            <person name="Nakamura H."/>
            <person name="Ohtoshi R."/>
            <person name="Moran D.A.P."/>
            <person name="Shinohara A."/>
            <person name="Yoshida Y."/>
            <person name="Fujiwara M."/>
            <person name="Mori M."/>
            <person name="Tomita M."/>
            <person name="Arakawa K."/>
        </authorList>
    </citation>
    <scope>NUCLEOTIDE SEQUENCE [LARGE SCALE GENOMIC DNA]</scope>
</reference>